<dbReference type="FunFam" id="1.20.120.220:FF:000003">
    <property type="entry name" value="ATP synthase subunit a"/>
    <property type="match status" value="1"/>
</dbReference>
<feature type="transmembrane region" description="Helical" evidence="13">
    <location>
        <begin position="151"/>
        <end position="171"/>
    </location>
</feature>
<keyword evidence="9" id="KW-0406">Ion transport</keyword>
<feature type="transmembrane region" description="Helical" evidence="13">
    <location>
        <begin position="234"/>
        <end position="252"/>
    </location>
</feature>
<evidence type="ECO:0000256" key="1">
    <source>
        <dbReference type="ARBA" id="ARBA00004448"/>
    </source>
</evidence>
<dbReference type="GO" id="GO:0005743">
    <property type="term" value="C:mitochondrial inner membrane"/>
    <property type="evidence" value="ECO:0007669"/>
    <property type="project" value="UniProtKB-SubCell"/>
</dbReference>
<dbReference type="InterPro" id="IPR035908">
    <property type="entry name" value="F0_ATP_A_sf"/>
</dbReference>
<dbReference type="PANTHER" id="PTHR11410">
    <property type="entry name" value="ATP SYNTHASE SUBUNIT A"/>
    <property type="match status" value="1"/>
</dbReference>
<dbReference type="HAMAP" id="MF_01393">
    <property type="entry name" value="ATP_synth_a_bact"/>
    <property type="match status" value="1"/>
</dbReference>
<feature type="transmembrane region" description="Helical" evidence="13">
    <location>
        <begin position="33"/>
        <end position="51"/>
    </location>
</feature>
<dbReference type="NCBIfam" id="TIGR01131">
    <property type="entry name" value="ATP_synt_6_or_A"/>
    <property type="match status" value="1"/>
</dbReference>
<comment type="similarity">
    <text evidence="2">Belongs to the ATPase A chain family.</text>
</comment>
<keyword evidence="5" id="KW-0138">CF(0)</keyword>
<dbReference type="RefSeq" id="YP_009711102.1">
    <property type="nucleotide sequence ID" value="NC_045218.1"/>
</dbReference>
<evidence type="ECO:0000256" key="7">
    <source>
        <dbReference type="ARBA" id="ARBA00022781"/>
    </source>
</evidence>
<dbReference type="SUPFAM" id="SSF81336">
    <property type="entry name" value="F1F0 ATP synthase subunit A"/>
    <property type="match status" value="1"/>
</dbReference>
<evidence type="ECO:0000256" key="3">
    <source>
        <dbReference type="ARBA" id="ARBA00021312"/>
    </source>
</evidence>
<evidence type="ECO:0000256" key="13">
    <source>
        <dbReference type="SAM" id="Phobius"/>
    </source>
</evidence>
<dbReference type="CDD" id="cd00310">
    <property type="entry name" value="ATP-synt_Fo_a_6"/>
    <property type="match status" value="1"/>
</dbReference>
<dbReference type="Gene3D" id="1.20.120.220">
    <property type="entry name" value="ATP synthase, F0 complex, subunit A"/>
    <property type="match status" value="1"/>
</dbReference>
<feature type="transmembrane region" description="Helical" evidence="13">
    <location>
        <begin position="94"/>
        <end position="113"/>
    </location>
</feature>
<organism evidence="14">
    <name type="scientific">Turbinellus floccosus</name>
    <dbReference type="NCBI Taxonomy" id="288723"/>
    <lineage>
        <taxon>Eukaryota</taxon>
        <taxon>Fungi</taxon>
        <taxon>Dikarya</taxon>
        <taxon>Basidiomycota</taxon>
        <taxon>Agaricomycotina</taxon>
        <taxon>Agaricomycetes</taxon>
        <taxon>Phallomycetidae</taxon>
        <taxon>Gomphales</taxon>
        <taxon>Gomphaceae</taxon>
        <taxon>Turbinellus</taxon>
    </lineage>
</organism>
<dbReference type="InterPro" id="IPR000568">
    <property type="entry name" value="ATP_synth_F0_asu"/>
</dbReference>
<feature type="transmembrane region" description="Helical" evidence="13">
    <location>
        <begin position="119"/>
        <end position="144"/>
    </location>
</feature>
<reference evidence="14" key="1">
    <citation type="journal article" date="2021" name="Appl. Microbiol. Biotechnol.">
        <title>Panorama of intron dynamics and gene rearrangements in the phylum Basidiomycota as revealed by the complete mitochondrial genome of Turbinellus floccosus.</title>
        <authorList>
            <person name="Cheng J."/>
            <person name="Luo Q."/>
            <person name="Ren Y."/>
            <person name="Luo Z."/>
            <person name="Liao W."/>
            <person name="Wang X."/>
            <person name="Li Q."/>
        </authorList>
    </citation>
    <scope>NUCLEOTIDE SEQUENCE</scope>
</reference>
<evidence type="ECO:0000256" key="10">
    <source>
        <dbReference type="ARBA" id="ARBA00023136"/>
    </source>
</evidence>
<evidence type="ECO:0000256" key="2">
    <source>
        <dbReference type="ARBA" id="ARBA00006810"/>
    </source>
</evidence>
<dbReference type="Pfam" id="PF00119">
    <property type="entry name" value="ATP-synt_A"/>
    <property type="match status" value="1"/>
</dbReference>
<dbReference type="InterPro" id="IPR045083">
    <property type="entry name" value="ATP_synth_F0_asu_bact/mt"/>
</dbReference>
<evidence type="ECO:0000256" key="4">
    <source>
        <dbReference type="ARBA" id="ARBA00022448"/>
    </source>
</evidence>
<gene>
    <name evidence="14" type="primary">atp6</name>
</gene>
<keyword evidence="7" id="KW-0375">Hydrogen ion transport</keyword>
<accession>A0A649UD13</accession>
<sequence length="259" mass="28417">MFVYSPLEQFEVVSLISLNAPVIGYLNLSLTNLALYSFIVFILVIGLHLAFKGTNGSTLNDTKLIPSTWSIALESSFASINAIVREQIGLRNEIYLPFIYSLFFFIIIANLIGNTPYSFTITTSIVLSVGLSFTIFIGVTLIGLAKHGLHFFSFFIPSGTPLALVPLLVLIELTSYLARALSLGVRLFANVTAGHTLLKILSTFLYQLFSSSIVVALFTLVPYSIFIALIGLEIAVSIIQSYVFILLTASYIKDALELH</sequence>
<keyword evidence="6 13" id="KW-0812">Transmembrane</keyword>
<evidence type="ECO:0000256" key="12">
    <source>
        <dbReference type="RuleBase" id="RU004450"/>
    </source>
</evidence>
<dbReference type="InterPro" id="IPR023011">
    <property type="entry name" value="ATP_synth_F0_asu_AS"/>
</dbReference>
<evidence type="ECO:0000313" key="14">
    <source>
        <dbReference type="EMBL" id="QGI24497.1"/>
    </source>
</evidence>
<keyword evidence="8 13" id="KW-1133">Transmembrane helix</keyword>
<dbReference type="PRINTS" id="PR00123">
    <property type="entry name" value="ATPASEA"/>
</dbReference>
<comment type="subcellular location">
    <subcellularLocation>
        <location evidence="1 12">Mitochondrion inner membrane</location>
        <topology evidence="1 12">Multi-pass membrane protein</topology>
    </subcellularLocation>
</comment>
<protein>
    <recommendedName>
        <fullName evidence="3 12">ATP synthase subunit a</fullName>
    </recommendedName>
</protein>
<dbReference type="GO" id="GO:0045259">
    <property type="term" value="C:proton-transporting ATP synthase complex"/>
    <property type="evidence" value="ECO:0007669"/>
    <property type="project" value="UniProtKB-KW"/>
</dbReference>
<evidence type="ECO:0000256" key="6">
    <source>
        <dbReference type="ARBA" id="ARBA00022692"/>
    </source>
</evidence>
<evidence type="ECO:0000256" key="8">
    <source>
        <dbReference type="ARBA" id="ARBA00022989"/>
    </source>
</evidence>
<dbReference type="PANTHER" id="PTHR11410:SF0">
    <property type="entry name" value="ATP SYNTHASE SUBUNIT A"/>
    <property type="match status" value="1"/>
</dbReference>
<keyword evidence="4" id="KW-0813">Transport</keyword>
<dbReference type="GO" id="GO:0046933">
    <property type="term" value="F:proton-transporting ATP synthase activity, rotational mechanism"/>
    <property type="evidence" value="ECO:0007669"/>
    <property type="project" value="TreeGrafter"/>
</dbReference>
<keyword evidence="10 13" id="KW-0472">Membrane</keyword>
<evidence type="ECO:0000256" key="5">
    <source>
        <dbReference type="ARBA" id="ARBA00022547"/>
    </source>
</evidence>
<geneLocation type="mitochondrion" evidence="14"/>
<dbReference type="AlphaFoldDB" id="A0A649UD13"/>
<evidence type="ECO:0000256" key="9">
    <source>
        <dbReference type="ARBA" id="ARBA00023065"/>
    </source>
</evidence>
<proteinExistence type="inferred from homology"/>
<feature type="transmembrane region" description="Helical" evidence="13">
    <location>
        <begin position="205"/>
        <end position="228"/>
    </location>
</feature>
<dbReference type="PROSITE" id="PS00449">
    <property type="entry name" value="ATPASE_A"/>
    <property type="match status" value="1"/>
</dbReference>
<keyword evidence="11" id="KW-0066">ATP synthesis</keyword>
<name>A0A649UD13_9AGAM</name>
<keyword evidence="14" id="KW-0496">Mitochondrion</keyword>
<evidence type="ECO:0000256" key="11">
    <source>
        <dbReference type="ARBA" id="ARBA00023310"/>
    </source>
</evidence>
<dbReference type="GeneID" id="42438805"/>
<dbReference type="EMBL" id="MN623377">
    <property type="protein sequence ID" value="QGI24497.1"/>
    <property type="molecule type" value="Genomic_DNA"/>
</dbReference>